<reference evidence="1" key="1">
    <citation type="submission" date="2021-01" db="EMBL/GenBank/DDBJ databases">
        <authorList>
            <consortium name="Genoscope - CEA"/>
            <person name="William W."/>
        </authorList>
    </citation>
    <scope>NUCLEOTIDE SEQUENCE</scope>
</reference>
<protein>
    <submittedName>
        <fullName evidence="1">(rape) hypothetical protein</fullName>
    </submittedName>
</protein>
<name>A0A816NF79_BRANA</name>
<evidence type="ECO:0000313" key="1">
    <source>
        <dbReference type="EMBL" id="CAF2024870.1"/>
    </source>
</evidence>
<sequence>MILSQITVSRLNCGGCWVLMVVMIKVLVVEEAVSCYSCWIDIYIIVETIQTLTRYYFT</sequence>
<accession>A0A816NF79</accession>
<dbReference type="AlphaFoldDB" id="A0A816NF79"/>
<dbReference type="EMBL" id="HG994371">
    <property type="protein sequence ID" value="CAF2024870.1"/>
    <property type="molecule type" value="Genomic_DNA"/>
</dbReference>
<proteinExistence type="predicted"/>
<dbReference type="Proteomes" id="UP001295469">
    <property type="component" value="Chromosome C07"/>
</dbReference>
<organism evidence="1">
    <name type="scientific">Brassica napus</name>
    <name type="common">Rape</name>
    <dbReference type="NCBI Taxonomy" id="3708"/>
    <lineage>
        <taxon>Eukaryota</taxon>
        <taxon>Viridiplantae</taxon>
        <taxon>Streptophyta</taxon>
        <taxon>Embryophyta</taxon>
        <taxon>Tracheophyta</taxon>
        <taxon>Spermatophyta</taxon>
        <taxon>Magnoliopsida</taxon>
        <taxon>eudicotyledons</taxon>
        <taxon>Gunneridae</taxon>
        <taxon>Pentapetalae</taxon>
        <taxon>rosids</taxon>
        <taxon>malvids</taxon>
        <taxon>Brassicales</taxon>
        <taxon>Brassicaceae</taxon>
        <taxon>Brassiceae</taxon>
        <taxon>Brassica</taxon>
    </lineage>
</organism>
<gene>
    <name evidence="1" type="ORF">DARMORV10_C07P50010.1</name>
</gene>